<evidence type="ECO:0000256" key="7">
    <source>
        <dbReference type="SAM" id="Phobius"/>
    </source>
</evidence>
<organism evidence="8 9">
    <name type="scientific">Rhodofomes roseus</name>
    <dbReference type="NCBI Taxonomy" id="34475"/>
    <lineage>
        <taxon>Eukaryota</taxon>
        <taxon>Fungi</taxon>
        <taxon>Dikarya</taxon>
        <taxon>Basidiomycota</taxon>
        <taxon>Agaricomycotina</taxon>
        <taxon>Agaricomycetes</taxon>
        <taxon>Polyporales</taxon>
        <taxon>Rhodofomes</taxon>
    </lineage>
</organism>
<evidence type="ECO:0000256" key="3">
    <source>
        <dbReference type="ARBA" id="ARBA00022692"/>
    </source>
</evidence>
<feature type="transmembrane region" description="Helical" evidence="7">
    <location>
        <begin position="124"/>
        <end position="143"/>
    </location>
</feature>
<dbReference type="Proteomes" id="UP000814176">
    <property type="component" value="Unassembled WGS sequence"/>
</dbReference>
<feature type="transmembrane region" description="Helical" evidence="7">
    <location>
        <begin position="397"/>
        <end position="415"/>
    </location>
</feature>
<dbReference type="RefSeq" id="XP_047773036.1">
    <property type="nucleotide sequence ID" value="XM_047921208.1"/>
</dbReference>
<feature type="transmembrane region" description="Helical" evidence="7">
    <location>
        <begin position="503"/>
        <end position="524"/>
    </location>
</feature>
<dbReference type="NCBIfam" id="TIGR00800">
    <property type="entry name" value="ncs1"/>
    <property type="match status" value="1"/>
</dbReference>
<dbReference type="PANTHER" id="PTHR30618:SF2">
    <property type="entry name" value="ALLANTOIN PERMEASE-RELATED"/>
    <property type="match status" value="1"/>
</dbReference>
<dbReference type="EMBL" id="JADCUA010000037">
    <property type="protein sequence ID" value="KAH9829580.1"/>
    <property type="molecule type" value="Genomic_DNA"/>
</dbReference>
<keyword evidence="9" id="KW-1185">Reference proteome</keyword>
<comment type="similarity">
    <text evidence="2">Belongs to the purine-cytosine permease (2.A.39) family.</text>
</comment>
<reference evidence="8 9" key="1">
    <citation type="journal article" date="2021" name="Environ. Microbiol.">
        <title>Gene family expansions and transcriptome signatures uncover fungal adaptations to wood decay.</title>
        <authorList>
            <person name="Hage H."/>
            <person name="Miyauchi S."/>
            <person name="Viragh M."/>
            <person name="Drula E."/>
            <person name="Min B."/>
            <person name="Chaduli D."/>
            <person name="Navarro D."/>
            <person name="Favel A."/>
            <person name="Norest M."/>
            <person name="Lesage-Meessen L."/>
            <person name="Balint B."/>
            <person name="Merenyi Z."/>
            <person name="de Eugenio L."/>
            <person name="Morin E."/>
            <person name="Martinez A.T."/>
            <person name="Baldrian P."/>
            <person name="Stursova M."/>
            <person name="Martinez M.J."/>
            <person name="Novotny C."/>
            <person name="Magnuson J.K."/>
            <person name="Spatafora J.W."/>
            <person name="Maurice S."/>
            <person name="Pangilinan J."/>
            <person name="Andreopoulos W."/>
            <person name="LaButti K."/>
            <person name="Hundley H."/>
            <person name="Na H."/>
            <person name="Kuo A."/>
            <person name="Barry K."/>
            <person name="Lipzen A."/>
            <person name="Henrissat B."/>
            <person name="Riley R."/>
            <person name="Ahrendt S."/>
            <person name="Nagy L.G."/>
            <person name="Grigoriev I.V."/>
            <person name="Martin F."/>
            <person name="Rosso M.N."/>
        </authorList>
    </citation>
    <scope>NUCLEOTIDE SEQUENCE [LARGE SCALE GENOMIC DNA]</scope>
    <source>
        <strain evidence="8 9">CIRM-BRFM 1785</strain>
    </source>
</reference>
<sequence>MSATAYLKRLVRKLEVKQVESDGELSYSEGFLKVITIPPVVNASDAPSRSQNEDLYPVPPERRTWAMLNYVSFWVTDGFNMNTWEIAASMIDSGLSWWQAWLCVWLGFGVAAPFVVLNARPGAIFHITFPVVSRASFGIWGSLWCVFNRAAMACIWYGVQASLGGSCVLVMLRAIWPSIENIPNSMPASSGTNTRDFMCFFLFWLISLPAIWLPLHKVRHLFTVKAIIVPIAAVTFFIWCIVKAHGVGPIVRQPGTLHGSTLAWTMISSMMSCISNMSTLITNAPDFASRARRPRDALWPQLISIPIGFGIVCFLGLIVSSSSQTIYGEAIWSPVTLLGMFLDNDPSHATRFAVWFISAAFIIAQVRVVIVTNIAANSISAGCDLTALFPRFINIRRGGYIAAIVGLCMLPWNLLKSSSNFTTYLSAYSVFLSSIAGVMVTDYYLIHKGHYRINDLYRTDKGGWYSYTYGINLRAYAAYVSGIVINVVGFAGATGRPVPKAAIHIYDLSFFTGFAVSATIYWVLNRIFPAAGAAKTFQEVDHSGMIARIEGIHEPEEPEKTQSADETESDSKDGISEIVLAV</sequence>
<dbReference type="InterPro" id="IPR045225">
    <property type="entry name" value="Uracil/uridine/allantoin_perm"/>
</dbReference>
<evidence type="ECO:0000256" key="4">
    <source>
        <dbReference type="ARBA" id="ARBA00022989"/>
    </source>
</evidence>
<feature type="transmembrane region" description="Helical" evidence="7">
    <location>
        <begin position="98"/>
        <end position="117"/>
    </location>
</feature>
<feature type="transmembrane region" description="Helical" evidence="7">
    <location>
        <begin position="354"/>
        <end position="376"/>
    </location>
</feature>
<feature type="transmembrane region" description="Helical" evidence="7">
    <location>
        <begin position="155"/>
        <end position="176"/>
    </location>
</feature>
<evidence type="ECO:0000256" key="1">
    <source>
        <dbReference type="ARBA" id="ARBA00004141"/>
    </source>
</evidence>
<feature type="transmembrane region" description="Helical" evidence="7">
    <location>
        <begin position="467"/>
        <end position="491"/>
    </location>
</feature>
<dbReference type="InterPro" id="IPR001248">
    <property type="entry name" value="Pur-cyt_permease"/>
</dbReference>
<evidence type="ECO:0000256" key="2">
    <source>
        <dbReference type="ARBA" id="ARBA00008974"/>
    </source>
</evidence>
<dbReference type="Gene3D" id="1.10.4160.10">
    <property type="entry name" value="Hydantoin permease"/>
    <property type="match status" value="1"/>
</dbReference>
<keyword evidence="3 7" id="KW-0812">Transmembrane</keyword>
<feature type="transmembrane region" description="Helical" evidence="7">
    <location>
        <begin position="262"/>
        <end position="281"/>
    </location>
</feature>
<proteinExistence type="inferred from homology"/>
<keyword evidence="4 7" id="KW-1133">Transmembrane helix</keyword>
<gene>
    <name evidence="8" type="ORF">C8Q71DRAFT_718032</name>
</gene>
<evidence type="ECO:0000256" key="6">
    <source>
        <dbReference type="SAM" id="MobiDB-lite"/>
    </source>
</evidence>
<dbReference type="GeneID" id="72001940"/>
<comment type="subcellular location">
    <subcellularLocation>
        <location evidence="1">Membrane</location>
        <topology evidence="1">Multi-pass membrane protein</topology>
    </subcellularLocation>
</comment>
<dbReference type="PANTHER" id="PTHR30618">
    <property type="entry name" value="NCS1 FAMILY PURINE/PYRIMIDINE TRANSPORTER"/>
    <property type="match status" value="1"/>
</dbReference>
<comment type="caution">
    <text evidence="8">The sequence shown here is derived from an EMBL/GenBank/DDBJ whole genome shotgun (WGS) entry which is preliminary data.</text>
</comment>
<dbReference type="CDD" id="cd11482">
    <property type="entry name" value="SLC-NCS1sbd_NRT1-like"/>
    <property type="match status" value="1"/>
</dbReference>
<name>A0ABQ8JZ67_9APHY</name>
<dbReference type="InterPro" id="IPR012681">
    <property type="entry name" value="NCS1"/>
</dbReference>
<feature type="compositionally biased region" description="Basic and acidic residues" evidence="6">
    <location>
        <begin position="550"/>
        <end position="575"/>
    </location>
</feature>
<accession>A0ABQ8JZ67</accession>
<evidence type="ECO:0000313" key="8">
    <source>
        <dbReference type="EMBL" id="KAH9829580.1"/>
    </source>
</evidence>
<dbReference type="Pfam" id="PF02133">
    <property type="entry name" value="Transp_cyt_pur"/>
    <property type="match status" value="1"/>
</dbReference>
<feature type="transmembrane region" description="Helical" evidence="7">
    <location>
        <begin position="197"/>
        <end position="215"/>
    </location>
</feature>
<feature type="region of interest" description="Disordered" evidence="6">
    <location>
        <begin position="549"/>
        <end position="582"/>
    </location>
</feature>
<keyword evidence="5 7" id="KW-0472">Membrane</keyword>
<feature type="transmembrane region" description="Helical" evidence="7">
    <location>
        <begin position="427"/>
        <end position="446"/>
    </location>
</feature>
<evidence type="ECO:0000313" key="9">
    <source>
        <dbReference type="Proteomes" id="UP000814176"/>
    </source>
</evidence>
<feature type="transmembrane region" description="Helical" evidence="7">
    <location>
        <begin position="301"/>
        <end position="319"/>
    </location>
</feature>
<evidence type="ECO:0000256" key="5">
    <source>
        <dbReference type="ARBA" id="ARBA00023136"/>
    </source>
</evidence>
<feature type="transmembrane region" description="Helical" evidence="7">
    <location>
        <begin position="221"/>
        <end position="242"/>
    </location>
</feature>
<protein>
    <submittedName>
        <fullName evidence="8">Permease for cytosine/purines, uracil, thiamine, allantoin-domain-containing protein</fullName>
    </submittedName>
</protein>